<feature type="compositionally biased region" description="Basic residues" evidence="1">
    <location>
        <begin position="106"/>
        <end position="115"/>
    </location>
</feature>
<dbReference type="InterPro" id="IPR040246">
    <property type="entry name" value="C16orf87-like"/>
</dbReference>
<organism evidence="2">
    <name type="scientific">Lygus hesperus</name>
    <name type="common">Western plant bug</name>
    <dbReference type="NCBI Taxonomy" id="30085"/>
    <lineage>
        <taxon>Eukaryota</taxon>
        <taxon>Metazoa</taxon>
        <taxon>Ecdysozoa</taxon>
        <taxon>Arthropoda</taxon>
        <taxon>Hexapoda</taxon>
        <taxon>Insecta</taxon>
        <taxon>Pterygota</taxon>
        <taxon>Neoptera</taxon>
        <taxon>Paraneoptera</taxon>
        <taxon>Hemiptera</taxon>
        <taxon>Heteroptera</taxon>
        <taxon>Panheteroptera</taxon>
        <taxon>Cimicomorpha</taxon>
        <taxon>Miridae</taxon>
        <taxon>Mirini</taxon>
        <taxon>Lygus</taxon>
    </lineage>
</organism>
<gene>
    <name evidence="2" type="ORF">CM83_45294</name>
</gene>
<sequence>MSSKKLLNKPKVTKCCPFCELQVAVACKACPGCQHSFYNAKKMSLAQSAIIETNGRRTQRVKREKPNYYDASEFEKKTKRRLDRRQAPVEPPRERTVGRPSTSNLNKKKKKKKSAKVKDTEEEEPPPVLSNDKLRQCTIILAELNRKFMTTAVRL</sequence>
<dbReference type="AlphaFoldDB" id="A0A0A9Z852"/>
<evidence type="ECO:0000313" key="2">
    <source>
        <dbReference type="EMBL" id="JAG39533.1"/>
    </source>
</evidence>
<accession>A0A0A9Z852</accession>
<feature type="region of interest" description="Disordered" evidence="1">
    <location>
        <begin position="52"/>
        <end position="130"/>
    </location>
</feature>
<reference evidence="2" key="1">
    <citation type="journal article" date="2014" name="PLoS ONE">
        <title>Transcriptome-Based Identification of ABC Transporters in the Western Tarnished Plant Bug Lygus hesperus.</title>
        <authorList>
            <person name="Hull J.J."/>
            <person name="Chaney K."/>
            <person name="Geib S.M."/>
            <person name="Fabrick J.A."/>
            <person name="Brent C.S."/>
            <person name="Walsh D."/>
            <person name="Lavine L.C."/>
        </authorList>
    </citation>
    <scope>NUCLEOTIDE SEQUENCE</scope>
</reference>
<reference evidence="2" key="2">
    <citation type="submission" date="2014-07" db="EMBL/GenBank/DDBJ databases">
        <authorList>
            <person name="Hull J."/>
        </authorList>
    </citation>
    <scope>NUCLEOTIDE SEQUENCE</scope>
</reference>
<reference evidence="3" key="3">
    <citation type="submission" date="2014-09" db="EMBL/GenBank/DDBJ databases">
        <authorList>
            <person name="Magalhaes I.L.F."/>
            <person name="Oliveira U."/>
            <person name="Santos F.R."/>
            <person name="Vidigal T.H.D.A."/>
            <person name="Brescovit A.D."/>
            <person name="Santos A.J."/>
        </authorList>
    </citation>
    <scope>NUCLEOTIDE SEQUENCE</scope>
</reference>
<dbReference type="EMBL" id="GBRD01017636">
    <property type="protein sequence ID" value="JAG48191.1"/>
    <property type="molecule type" value="Transcribed_RNA"/>
</dbReference>
<dbReference type="EMBL" id="GBHO01004071">
    <property type="protein sequence ID" value="JAG39533.1"/>
    <property type="molecule type" value="Transcribed_RNA"/>
</dbReference>
<dbReference type="PANTHER" id="PTHR31101">
    <property type="entry name" value="UPF0547 PROTEIN C16ORF87"/>
    <property type="match status" value="1"/>
</dbReference>
<proteinExistence type="predicted"/>
<feature type="compositionally biased region" description="Basic and acidic residues" evidence="1">
    <location>
        <begin position="84"/>
        <end position="97"/>
    </location>
</feature>
<evidence type="ECO:0000313" key="3">
    <source>
        <dbReference type="EMBL" id="JAG48191.1"/>
    </source>
</evidence>
<evidence type="ECO:0000256" key="1">
    <source>
        <dbReference type="SAM" id="MobiDB-lite"/>
    </source>
</evidence>
<name>A0A0A9Z852_LYGHE</name>
<protein>
    <submittedName>
        <fullName evidence="2">Uncharacterized protein</fullName>
    </submittedName>
</protein>